<dbReference type="Proteomes" id="UP000737420">
    <property type="component" value="Unassembled WGS sequence"/>
</dbReference>
<protein>
    <recommendedName>
        <fullName evidence="3">PD-(D/E)XK nuclease family protein</fullName>
    </recommendedName>
</protein>
<dbReference type="RefSeq" id="WP_203763702.1">
    <property type="nucleotide sequence ID" value="NZ_AP024402.1"/>
</dbReference>
<reference evidence="1 2" key="1">
    <citation type="submission" date="2021-07" db="EMBL/GenBank/DDBJ databases">
        <title>Draft genome sequence of carbapenem-resistant Aeromonas spp. in Japan.</title>
        <authorList>
            <person name="Maehana S."/>
            <person name="Suzuki M."/>
            <person name="Kitasato H."/>
        </authorList>
    </citation>
    <scope>NUCLEOTIDE SEQUENCE [LARGE SCALE GENOMIC DNA]</scope>
    <source>
        <strain evidence="1 2">KAM382</strain>
    </source>
</reference>
<evidence type="ECO:0000313" key="1">
    <source>
        <dbReference type="EMBL" id="GJB92374.1"/>
    </source>
</evidence>
<sequence>MLHAILRNKAGRIEREGESLRWRDLFKGSEDLLTATFFGRLPHLSDGALGAVLRFLLGDNPLDPATFQRLELWPKLTSLQDRRYVEPDVLLHFGDALVVIEVKPSFGGDQYREQWLAQVNAVVSEAEFDDYEDRLYYVALGNIPVAPLFPPDLPERFVQMTLREWEPLRRYLQTASEFVEGCRQDRAIRDEWLQAFELFGMAPVVPEWAPLFAYAGLLDLDCGVMSERETPPPAEPTGWAALLDYAGTLHLSRPDFSFLNH</sequence>
<proteinExistence type="predicted"/>
<dbReference type="EMBL" id="BPOP01000023">
    <property type="protein sequence ID" value="GJB92374.1"/>
    <property type="molecule type" value="Genomic_DNA"/>
</dbReference>
<organism evidence="1 2">
    <name type="scientific">Aeromonas caviae</name>
    <name type="common">Aeromonas punctata</name>
    <dbReference type="NCBI Taxonomy" id="648"/>
    <lineage>
        <taxon>Bacteria</taxon>
        <taxon>Pseudomonadati</taxon>
        <taxon>Pseudomonadota</taxon>
        <taxon>Gammaproteobacteria</taxon>
        <taxon>Aeromonadales</taxon>
        <taxon>Aeromonadaceae</taxon>
        <taxon>Aeromonas</taxon>
    </lineage>
</organism>
<evidence type="ECO:0008006" key="3">
    <source>
        <dbReference type="Google" id="ProtNLM"/>
    </source>
</evidence>
<accession>A0ABD0B8F9</accession>
<gene>
    <name evidence="1" type="ORF">KAM382_24350</name>
</gene>
<comment type="caution">
    <text evidence="1">The sequence shown here is derived from an EMBL/GenBank/DDBJ whole genome shotgun (WGS) entry which is preliminary data.</text>
</comment>
<name>A0ABD0B8F9_AERCA</name>
<evidence type="ECO:0000313" key="2">
    <source>
        <dbReference type="Proteomes" id="UP000737420"/>
    </source>
</evidence>
<dbReference type="AlphaFoldDB" id="A0ABD0B8F9"/>